<evidence type="ECO:0000313" key="3">
    <source>
        <dbReference type="Proteomes" id="UP000433652"/>
    </source>
</evidence>
<organism evidence="2 3">
    <name type="scientific">Croceibacterium salegens</name>
    <dbReference type="NCBI Taxonomy" id="1737568"/>
    <lineage>
        <taxon>Bacteria</taxon>
        <taxon>Pseudomonadati</taxon>
        <taxon>Pseudomonadota</taxon>
        <taxon>Alphaproteobacteria</taxon>
        <taxon>Sphingomonadales</taxon>
        <taxon>Erythrobacteraceae</taxon>
        <taxon>Croceibacterium</taxon>
    </lineage>
</organism>
<feature type="signal peptide" evidence="1">
    <location>
        <begin position="1"/>
        <end position="25"/>
    </location>
</feature>
<dbReference type="Pfam" id="PF19649">
    <property type="entry name" value="DUF6152"/>
    <property type="match status" value="1"/>
</dbReference>
<dbReference type="EMBL" id="WTYM01000036">
    <property type="protein sequence ID" value="MXO59660.1"/>
    <property type="molecule type" value="Genomic_DNA"/>
</dbReference>
<sequence length="133" mass="14378">MRRILPWAAAAALPLAPLAAHHSFAMFDNTRSITLHGSVTKFQWTNPHAFLEVEADQPGGGTKHYTLEMTSPNMMSRGGWNARTIKTGDVVTVYVSPLRNGSPGGLVLEVILPSGKHMLPGVPNASRYARTSD</sequence>
<comment type="caution">
    <text evidence="2">The sequence shown here is derived from an EMBL/GenBank/DDBJ whole genome shotgun (WGS) entry which is preliminary data.</text>
</comment>
<keyword evidence="3" id="KW-1185">Reference proteome</keyword>
<dbReference type="Proteomes" id="UP000433652">
    <property type="component" value="Unassembled WGS sequence"/>
</dbReference>
<keyword evidence="1" id="KW-0732">Signal</keyword>
<accession>A0A6I4SX21</accession>
<dbReference type="OrthoDB" id="8420938at2"/>
<feature type="chain" id="PRO_5026038052" evidence="1">
    <location>
        <begin position="26"/>
        <end position="133"/>
    </location>
</feature>
<name>A0A6I4SX21_9SPHN</name>
<dbReference type="InterPro" id="IPR046150">
    <property type="entry name" value="DUF6152"/>
</dbReference>
<reference evidence="2 3" key="1">
    <citation type="submission" date="2019-12" db="EMBL/GenBank/DDBJ databases">
        <title>Genomic-based taxomic classification of the family Erythrobacteraceae.</title>
        <authorList>
            <person name="Xu L."/>
        </authorList>
    </citation>
    <scope>NUCLEOTIDE SEQUENCE [LARGE SCALE GENOMIC DNA]</scope>
    <source>
        <strain evidence="2 3">MCCC 1K01500</strain>
    </source>
</reference>
<evidence type="ECO:0000256" key="1">
    <source>
        <dbReference type="SAM" id="SignalP"/>
    </source>
</evidence>
<protein>
    <submittedName>
        <fullName evidence="2">Uncharacterized protein</fullName>
    </submittedName>
</protein>
<proteinExistence type="predicted"/>
<dbReference type="RefSeq" id="WP_159794257.1">
    <property type="nucleotide sequence ID" value="NZ_WTYM01000036.1"/>
</dbReference>
<dbReference type="AlphaFoldDB" id="A0A6I4SX21"/>
<evidence type="ECO:0000313" key="2">
    <source>
        <dbReference type="EMBL" id="MXO59660.1"/>
    </source>
</evidence>
<gene>
    <name evidence="2" type="ORF">GRI89_08920</name>
</gene>